<accession>A0A6B0Z2C9</accession>
<dbReference type="InterPro" id="IPR035906">
    <property type="entry name" value="MetI-like_sf"/>
</dbReference>
<gene>
    <name evidence="7" type="ORF">F4Y42_20455</name>
</gene>
<dbReference type="Gene3D" id="1.10.3720.10">
    <property type="entry name" value="MetI-like"/>
    <property type="match status" value="1"/>
</dbReference>
<dbReference type="PANTHER" id="PTHR43839:SF3">
    <property type="entry name" value="OLIGOPEPTIDE ABC TRANSPORTER, PERMEASE PROTEIN"/>
    <property type="match status" value="1"/>
</dbReference>
<dbReference type="AlphaFoldDB" id="A0A6B0Z2C9"/>
<keyword evidence="5" id="KW-0813">Transport</keyword>
<dbReference type="Pfam" id="PF12911">
    <property type="entry name" value="OppC_N"/>
    <property type="match status" value="1"/>
</dbReference>
<feature type="transmembrane region" description="Helical" evidence="5">
    <location>
        <begin position="181"/>
        <end position="209"/>
    </location>
</feature>
<feature type="transmembrane region" description="Helical" evidence="5">
    <location>
        <begin position="351"/>
        <end position="374"/>
    </location>
</feature>
<evidence type="ECO:0000256" key="1">
    <source>
        <dbReference type="ARBA" id="ARBA00004141"/>
    </source>
</evidence>
<keyword evidence="4 5" id="KW-0472">Membrane</keyword>
<dbReference type="EMBL" id="VXRG01000173">
    <property type="protein sequence ID" value="MXY95818.1"/>
    <property type="molecule type" value="Genomic_DNA"/>
</dbReference>
<feature type="transmembrane region" description="Helical" evidence="5">
    <location>
        <begin position="306"/>
        <end position="331"/>
    </location>
</feature>
<evidence type="ECO:0000256" key="4">
    <source>
        <dbReference type="ARBA" id="ARBA00023136"/>
    </source>
</evidence>
<feature type="domain" description="ABC transmembrane type-1" evidence="6">
    <location>
        <begin position="179"/>
        <end position="375"/>
    </location>
</feature>
<keyword evidence="3 5" id="KW-1133">Transmembrane helix</keyword>
<comment type="caution">
    <text evidence="7">The sequence shown here is derived from an EMBL/GenBank/DDBJ whole genome shotgun (WGS) entry which is preliminary data.</text>
</comment>
<dbReference type="Pfam" id="PF00528">
    <property type="entry name" value="BPD_transp_1"/>
    <property type="match status" value="1"/>
</dbReference>
<feature type="transmembrane region" description="Helical" evidence="5">
    <location>
        <begin position="45"/>
        <end position="63"/>
    </location>
</feature>
<dbReference type="PANTHER" id="PTHR43839">
    <property type="entry name" value="OPPC IN A BINDING PROTEIN-DEPENDENT TRANSPORT SYSTEM"/>
    <property type="match status" value="1"/>
</dbReference>
<organism evidence="7">
    <name type="scientific">Caldilineaceae bacterium SB0664_bin_27</name>
    <dbReference type="NCBI Taxonomy" id="2605260"/>
    <lineage>
        <taxon>Bacteria</taxon>
        <taxon>Bacillati</taxon>
        <taxon>Chloroflexota</taxon>
        <taxon>Caldilineae</taxon>
        <taxon>Caldilineales</taxon>
        <taxon>Caldilineaceae</taxon>
    </lineage>
</organism>
<evidence type="ECO:0000256" key="2">
    <source>
        <dbReference type="ARBA" id="ARBA00022692"/>
    </source>
</evidence>
<keyword evidence="2 5" id="KW-0812">Transmembrane</keyword>
<dbReference type="InterPro" id="IPR000515">
    <property type="entry name" value="MetI-like"/>
</dbReference>
<dbReference type="PROSITE" id="PS50928">
    <property type="entry name" value="ABC_TM1"/>
    <property type="match status" value="1"/>
</dbReference>
<name>A0A6B0Z2C9_9CHLR</name>
<dbReference type="SUPFAM" id="SSF161098">
    <property type="entry name" value="MetI-like"/>
    <property type="match status" value="1"/>
</dbReference>
<protein>
    <submittedName>
        <fullName evidence="7">ABC transporter permease</fullName>
    </submittedName>
</protein>
<dbReference type="GO" id="GO:0005886">
    <property type="term" value="C:plasma membrane"/>
    <property type="evidence" value="ECO:0007669"/>
    <property type="project" value="UniProtKB-SubCell"/>
</dbReference>
<evidence type="ECO:0000256" key="5">
    <source>
        <dbReference type="RuleBase" id="RU363032"/>
    </source>
</evidence>
<proteinExistence type="inferred from homology"/>
<sequence length="387" mass="43018">MAVTDAKTLPSETVSPGAAEAEIESSVSVASQWQLMWWKFRKHRLAMAGGIVTLLIYFIALFVEFLSPSSPGVIRADYTWAPPQRLHFLRQTEEGMRWDPYVNGYKVEIDPEALKRTFVIDEEQVVDIGFFVRGEPYKMWGLWETDLHLVGSTDVEVPVYFLGADRMGRDLLSSMVYGTRISMSIGLLGVFLSFFLGILLGGISGFFGGTTDNLIQRVIEFIRSIPTIPLWMGLAAALPTDWPPLRIYFGITIILSFIGWTGLARVVRGRFLSLRTEDFVMAARLDGASELTTIWRHMVPSFFSHIIASLTLSIPGMILAETSLSFLGLGLRRPVVSWGVLLQEAQNIRSVATAPWLLIPGLAVLVAVLALNFLGDGLRDAADPYNR</sequence>
<reference evidence="7" key="1">
    <citation type="submission" date="2019-09" db="EMBL/GenBank/DDBJ databases">
        <title>Characterisation of the sponge microbiome using genome-centric metagenomics.</title>
        <authorList>
            <person name="Engelberts J.P."/>
            <person name="Robbins S.J."/>
            <person name="De Goeij J.M."/>
            <person name="Aranda M."/>
            <person name="Bell S.C."/>
            <person name="Webster N.S."/>
        </authorList>
    </citation>
    <scope>NUCLEOTIDE SEQUENCE</scope>
    <source>
        <strain evidence="7">SB0664_bin_27</strain>
    </source>
</reference>
<comment type="similarity">
    <text evidence="5">Belongs to the binding-protein-dependent transport system permease family.</text>
</comment>
<evidence type="ECO:0000259" key="6">
    <source>
        <dbReference type="PROSITE" id="PS50928"/>
    </source>
</evidence>
<evidence type="ECO:0000313" key="7">
    <source>
        <dbReference type="EMBL" id="MXY95818.1"/>
    </source>
</evidence>
<evidence type="ECO:0000256" key="3">
    <source>
        <dbReference type="ARBA" id="ARBA00022989"/>
    </source>
</evidence>
<dbReference type="CDD" id="cd06261">
    <property type="entry name" value="TM_PBP2"/>
    <property type="match status" value="1"/>
</dbReference>
<dbReference type="InterPro" id="IPR025966">
    <property type="entry name" value="OppC_N"/>
</dbReference>
<comment type="subcellular location">
    <subcellularLocation>
        <location evidence="5">Cell membrane</location>
        <topology evidence="5">Multi-pass membrane protein</topology>
    </subcellularLocation>
    <subcellularLocation>
        <location evidence="1">Membrane</location>
        <topology evidence="1">Multi-pass membrane protein</topology>
    </subcellularLocation>
</comment>
<dbReference type="GO" id="GO:0055085">
    <property type="term" value="P:transmembrane transport"/>
    <property type="evidence" value="ECO:0007669"/>
    <property type="project" value="InterPro"/>
</dbReference>
<feature type="transmembrane region" description="Helical" evidence="5">
    <location>
        <begin position="245"/>
        <end position="267"/>
    </location>
</feature>